<evidence type="ECO:0000256" key="3">
    <source>
        <dbReference type="ARBA" id="ARBA00022763"/>
    </source>
</evidence>
<keyword evidence="8" id="KW-1185">Reference proteome</keyword>
<dbReference type="Gene3D" id="3.40.960.10">
    <property type="entry name" value="VSR Endonuclease"/>
    <property type="match status" value="1"/>
</dbReference>
<dbReference type="EC" id="3.1.-.-" evidence="6"/>
<keyword evidence="4 6" id="KW-0378">Hydrolase</keyword>
<dbReference type="KEGG" id="tmz:Tmz1t_2372"/>
<accession>B8F0E1</accession>
<dbReference type="Proteomes" id="UP000002186">
    <property type="component" value="Plasmid pTha01"/>
</dbReference>
<name>B8F0E1_THASP</name>
<dbReference type="PIRSF" id="PIRSF018267">
    <property type="entry name" value="VSR_endonuc"/>
    <property type="match status" value="1"/>
</dbReference>
<reference evidence="7 8" key="2">
    <citation type="journal article" date="2012" name="Stand. Genomic Sci.">
        <title>Complete genome sequence of Thauera aminoaromatica strain MZ1T.</title>
        <authorList>
            <person name="Jiang K."/>
            <person name="Sanseverino J."/>
            <person name="Chauhan A."/>
            <person name="Lucas S."/>
            <person name="Copeland A."/>
            <person name="Lapidus A."/>
            <person name="Del Rio T.G."/>
            <person name="Dalin E."/>
            <person name="Tice H."/>
            <person name="Bruce D."/>
            <person name="Goodwin L."/>
            <person name="Pitluck S."/>
            <person name="Sims D."/>
            <person name="Brettin T."/>
            <person name="Detter J.C."/>
            <person name="Han C."/>
            <person name="Chang Y.J."/>
            <person name="Larimer F."/>
            <person name="Land M."/>
            <person name="Hauser L."/>
            <person name="Kyrpides N.C."/>
            <person name="Mikhailova N."/>
            <person name="Moser S."/>
            <person name="Jegier P."/>
            <person name="Close D."/>
            <person name="Debruyn J.M."/>
            <person name="Wang Y."/>
            <person name="Layton A.C."/>
            <person name="Allen M.S."/>
            <person name="Sayler G.S."/>
        </authorList>
    </citation>
    <scope>NUCLEOTIDE SEQUENCE [LARGE SCALE GENOMIC DNA]</scope>
    <source>
        <strain evidence="7 8">MZ1T</strain>
        <plasmid evidence="7">pTha01</plasmid>
    </source>
</reference>
<evidence type="ECO:0000256" key="1">
    <source>
        <dbReference type="ARBA" id="ARBA00022722"/>
    </source>
</evidence>
<keyword evidence="2 6" id="KW-0255">Endonuclease</keyword>
<dbReference type="GO" id="GO:0004519">
    <property type="term" value="F:endonuclease activity"/>
    <property type="evidence" value="ECO:0007669"/>
    <property type="project" value="UniProtKB-KW"/>
</dbReference>
<dbReference type="HOGENOM" id="CLU_111913_1_1_4"/>
<organism evidence="7 8">
    <name type="scientific">Thauera aminoaromatica</name>
    <dbReference type="NCBI Taxonomy" id="164330"/>
    <lineage>
        <taxon>Bacteria</taxon>
        <taxon>Pseudomonadati</taxon>
        <taxon>Pseudomonadota</taxon>
        <taxon>Betaproteobacteria</taxon>
        <taxon>Rhodocyclales</taxon>
        <taxon>Zoogloeaceae</taxon>
        <taxon>Thauera</taxon>
    </lineage>
</organism>
<evidence type="ECO:0000256" key="6">
    <source>
        <dbReference type="PIRNR" id="PIRNR018267"/>
    </source>
</evidence>
<geneLocation type="plasmid" evidence="7 8">
    <name>pTha01</name>
</geneLocation>
<dbReference type="GO" id="GO:0016787">
    <property type="term" value="F:hydrolase activity"/>
    <property type="evidence" value="ECO:0007669"/>
    <property type="project" value="UniProtKB-KW"/>
</dbReference>
<dbReference type="InterPro" id="IPR004603">
    <property type="entry name" value="DNA_mismatch_endonuc_vsr"/>
</dbReference>
<dbReference type="NCBIfam" id="TIGR00632">
    <property type="entry name" value="vsr"/>
    <property type="match status" value="1"/>
</dbReference>
<proteinExistence type="inferred from homology"/>
<dbReference type="CDD" id="cd00221">
    <property type="entry name" value="Vsr"/>
    <property type="match status" value="1"/>
</dbReference>
<protein>
    <recommendedName>
        <fullName evidence="6">Very short patch repair endonuclease</fullName>
        <ecNumber evidence="6">3.1.-.-</ecNumber>
    </recommendedName>
</protein>
<evidence type="ECO:0000256" key="5">
    <source>
        <dbReference type="ARBA" id="ARBA00023204"/>
    </source>
</evidence>
<evidence type="ECO:0000313" key="7">
    <source>
        <dbReference type="EMBL" id="ACK55107.1"/>
    </source>
</evidence>
<dbReference type="GO" id="GO:0006298">
    <property type="term" value="P:mismatch repair"/>
    <property type="evidence" value="ECO:0007669"/>
    <property type="project" value="UniProtKB-UniRule"/>
</dbReference>
<gene>
    <name evidence="7" type="ordered locus">Tmz1t_2372</name>
</gene>
<evidence type="ECO:0000256" key="4">
    <source>
        <dbReference type="ARBA" id="ARBA00022801"/>
    </source>
</evidence>
<keyword evidence="1 6" id="KW-0540">Nuclease</keyword>
<sequence length="137" mass="15509">MMAGIRSKNTRIEVSLRKALFAQGFRYRINDARLPGKPDIVLPRYRAVVFVHGCFWHGHDCSLFRLPASNTDFWRTKIDTNRARDERACGELAAQGWRVAVIWECAIRGKKEAGVMAVAESLQAWLKIGAPQLVIRG</sequence>
<dbReference type="EMBL" id="CP001282">
    <property type="protein sequence ID" value="ACK55107.1"/>
    <property type="molecule type" value="Genomic_DNA"/>
</dbReference>
<keyword evidence="3 6" id="KW-0227">DNA damage</keyword>
<dbReference type="InterPro" id="IPR011335">
    <property type="entry name" value="Restrct_endonuc-II-like"/>
</dbReference>
<keyword evidence="7" id="KW-0614">Plasmid</keyword>
<dbReference type="Pfam" id="PF03852">
    <property type="entry name" value="Vsr"/>
    <property type="match status" value="1"/>
</dbReference>
<dbReference type="REBASE" id="19427">
    <property type="entry name" value="V.TspMZORF2371P"/>
</dbReference>
<dbReference type="AlphaFoldDB" id="B8F0E1"/>
<dbReference type="SUPFAM" id="SSF52980">
    <property type="entry name" value="Restriction endonuclease-like"/>
    <property type="match status" value="1"/>
</dbReference>
<dbReference type="eggNOG" id="COG3727">
    <property type="taxonomic scope" value="Bacteria"/>
</dbReference>
<keyword evidence="5 6" id="KW-0234">DNA repair</keyword>
<evidence type="ECO:0000313" key="8">
    <source>
        <dbReference type="Proteomes" id="UP000002186"/>
    </source>
</evidence>
<reference evidence="8" key="1">
    <citation type="submission" date="2008-12" db="EMBL/GenBank/DDBJ databases">
        <title>Complete sequence of plasmid of Thauera sp. MZ1T.</title>
        <authorList>
            <consortium name="US DOE Joint Genome Institute"/>
            <person name="Lucas S."/>
            <person name="Copeland A."/>
            <person name="Lapidus A."/>
            <person name="Glavina del Rio T."/>
            <person name="Dalin E."/>
            <person name="Tice H."/>
            <person name="Bruce D."/>
            <person name="Goodwin L."/>
            <person name="Pitluck S."/>
            <person name="Sims D."/>
            <person name="Brettin T."/>
            <person name="Detter J.C."/>
            <person name="Han C."/>
            <person name="Larimer F."/>
            <person name="Land M."/>
            <person name="Hauser L."/>
            <person name="Kyrpides N."/>
            <person name="Mikhailova N."/>
            <person name="Sayler G.S."/>
        </authorList>
    </citation>
    <scope>NUCLEOTIDE SEQUENCE [LARGE SCALE GENOMIC DNA]</scope>
    <source>
        <strain evidence="8">MZ1T</strain>
        <plasmid evidence="8">pTha01</plasmid>
    </source>
</reference>
<comment type="similarity">
    <text evidence="6">Belongs to the vsr family.</text>
</comment>
<comment type="function">
    <text evidence="6">May nick specific sequences that contain T:G mispairs resulting from m5C-deamination.</text>
</comment>
<evidence type="ECO:0000256" key="2">
    <source>
        <dbReference type="ARBA" id="ARBA00022759"/>
    </source>
</evidence>